<name>A0ABQ7G269_DUNSA</name>
<feature type="region of interest" description="Disordered" evidence="1">
    <location>
        <begin position="30"/>
        <end position="74"/>
    </location>
</feature>
<evidence type="ECO:0000256" key="1">
    <source>
        <dbReference type="SAM" id="MobiDB-lite"/>
    </source>
</evidence>
<feature type="compositionally biased region" description="Basic and acidic residues" evidence="1">
    <location>
        <begin position="38"/>
        <end position="51"/>
    </location>
</feature>
<evidence type="ECO:0000313" key="2">
    <source>
        <dbReference type="EMBL" id="KAF5828698.1"/>
    </source>
</evidence>
<dbReference type="EMBL" id="MU070258">
    <property type="protein sequence ID" value="KAF5828698.1"/>
    <property type="molecule type" value="Genomic_DNA"/>
</dbReference>
<gene>
    <name evidence="2" type="ORF">DUNSADRAFT_17198</name>
</gene>
<evidence type="ECO:0008006" key="4">
    <source>
        <dbReference type="Google" id="ProtNLM"/>
    </source>
</evidence>
<comment type="caution">
    <text evidence="2">The sequence shown here is derived from an EMBL/GenBank/DDBJ whole genome shotgun (WGS) entry which is preliminary data.</text>
</comment>
<organism evidence="2 3">
    <name type="scientific">Dunaliella salina</name>
    <name type="common">Green alga</name>
    <name type="synonym">Protococcus salinus</name>
    <dbReference type="NCBI Taxonomy" id="3046"/>
    <lineage>
        <taxon>Eukaryota</taxon>
        <taxon>Viridiplantae</taxon>
        <taxon>Chlorophyta</taxon>
        <taxon>core chlorophytes</taxon>
        <taxon>Chlorophyceae</taxon>
        <taxon>CS clade</taxon>
        <taxon>Chlamydomonadales</taxon>
        <taxon>Dunaliellaceae</taxon>
        <taxon>Dunaliella</taxon>
    </lineage>
</organism>
<dbReference type="Proteomes" id="UP000815325">
    <property type="component" value="Unassembled WGS sequence"/>
</dbReference>
<proteinExistence type="predicted"/>
<evidence type="ECO:0000313" key="3">
    <source>
        <dbReference type="Proteomes" id="UP000815325"/>
    </source>
</evidence>
<sequence length="74" mass="8475">MAFPSHWCRQFNRHPACCKHAPQERTCWCAQDQPSEPSPKDVESPSKEVHKPLLRPSELPLRQKSPAGQSDRGR</sequence>
<reference evidence="2" key="1">
    <citation type="submission" date="2017-08" db="EMBL/GenBank/DDBJ databases">
        <authorList>
            <person name="Polle J.E."/>
            <person name="Barry K."/>
            <person name="Cushman J."/>
            <person name="Schmutz J."/>
            <person name="Tran D."/>
            <person name="Hathwaick L.T."/>
            <person name="Yim W.C."/>
            <person name="Jenkins J."/>
            <person name="Mckie-Krisberg Z.M."/>
            <person name="Prochnik S."/>
            <person name="Lindquist E."/>
            <person name="Dockter R.B."/>
            <person name="Adam C."/>
            <person name="Molina H."/>
            <person name="Bunkerborg J."/>
            <person name="Jin E."/>
            <person name="Buchheim M."/>
            <person name="Magnuson J."/>
        </authorList>
    </citation>
    <scope>NUCLEOTIDE SEQUENCE</scope>
    <source>
        <strain evidence="2">CCAP 19/18</strain>
    </source>
</reference>
<keyword evidence="3" id="KW-1185">Reference proteome</keyword>
<protein>
    <recommendedName>
        <fullName evidence="4">Encoded protein</fullName>
    </recommendedName>
</protein>
<accession>A0ABQ7G269</accession>